<dbReference type="InterPro" id="IPR006175">
    <property type="entry name" value="YjgF/YER057c/UK114"/>
</dbReference>
<keyword evidence="2" id="KW-1185">Reference proteome</keyword>
<sequence>MRDRPVRTQTALISDAFAHWDDIAVHINGETIRSYQKRIATNDLPGQFRQMLINIRAILAVADAGPEHIVRLTWYITDRDAYLAAQAEIGAIWREQMGRNYPAMAVVTVTALMEAAAKIEIEATAVLPAG</sequence>
<dbReference type="Gene3D" id="3.30.1330.40">
    <property type="entry name" value="RutC-like"/>
    <property type="match status" value="1"/>
</dbReference>
<name>A0A7H0LFM9_9SPHN</name>
<protein>
    <submittedName>
        <fullName evidence="1">RidA family protein</fullName>
    </submittedName>
</protein>
<dbReference type="AlphaFoldDB" id="A0A7H0LFM9"/>
<dbReference type="EMBL" id="CP061038">
    <property type="protein sequence ID" value="QNQ08482.1"/>
    <property type="molecule type" value="Genomic_DNA"/>
</dbReference>
<dbReference type="SUPFAM" id="SSF55298">
    <property type="entry name" value="YjgF-like"/>
    <property type="match status" value="1"/>
</dbReference>
<dbReference type="Proteomes" id="UP000516148">
    <property type="component" value="Chromosome"/>
</dbReference>
<dbReference type="InterPro" id="IPR035959">
    <property type="entry name" value="RutC-like_sf"/>
</dbReference>
<organism evidence="1 2">
    <name type="scientific">Sphingomonas alpina</name>
    <dbReference type="NCBI Taxonomy" id="653931"/>
    <lineage>
        <taxon>Bacteria</taxon>
        <taxon>Pseudomonadati</taxon>
        <taxon>Pseudomonadota</taxon>
        <taxon>Alphaproteobacteria</taxon>
        <taxon>Sphingomonadales</taxon>
        <taxon>Sphingomonadaceae</taxon>
        <taxon>Sphingomonas</taxon>
    </lineage>
</organism>
<dbReference type="CDD" id="cd00448">
    <property type="entry name" value="YjgF_YER057c_UK114_family"/>
    <property type="match status" value="1"/>
</dbReference>
<dbReference type="RefSeq" id="WP_187760810.1">
    <property type="nucleotide sequence ID" value="NZ_CP061038.1"/>
</dbReference>
<dbReference type="Pfam" id="PF01042">
    <property type="entry name" value="Ribonuc_L-PSP"/>
    <property type="match status" value="1"/>
</dbReference>
<evidence type="ECO:0000313" key="1">
    <source>
        <dbReference type="EMBL" id="QNQ08482.1"/>
    </source>
</evidence>
<evidence type="ECO:0000313" key="2">
    <source>
        <dbReference type="Proteomes" id="UP000516148"/>
    </source>
</evidence>
<gene>
    <name evidence="1" type="ORF">H3Z74_17265</name>
</gene>
<dbReference type="PANTHER" id="PTHR43857:SF1">
    <property type="entry name" value="YJGH FAMILY PROTEIN"/>
    <property type="match status" value="1"/>
</dbReference>
<accession>A0A7H0LFM9</accession>
<dbReference type="PANTHER" id="PTHR43857">
    <property type="entry name" value="BLR7761 PROTEIN"/>
    <property type="match status" value="1"/>
</dbReference>
<proteinExistence type="predicted"/>
<dbReference type="KEGG" id="spap:H3Z74_17265"/>
<reference evidence="1 2" key="1">
    <citation type="submission" date="2020-09" db="EMBL/GenBank/DDBJ databases">
        <title>Sphingomonas sp., a new species isolated from pork steak.</title>
        <authorList>
            <person name="Heidler von Heilborn D."/>
        </authorList>
    </citation>
    <scope>NUCLEOTIDE SEQUENCE [LARGE SCALE GENOMIC DNA]</scope>
    <source>
        <strain evidence="2">S8-3T</strain>
    </source>
</reference>